<comment type="subcellular location">
    <subcellularLocation>
        <location evidence="1">Cytoplasm</location>
    </subcellularLocation>
</comment>
<dbReference type="InterPro" id="IPR018113">
    <property type="entry name" value="PTrfase_EIIB_Cys"/>
</dbReference>
<evidence type="ECO:0000313" key="15">
    <source>
        <dbReference type="Proteomes" id="UP000290568"/>
    </source>
</evidence>
<feature type="domain" description="PTS EIIA type-1" evidence="12">
    <location>
        <begin position="151"/>
        <end position="261"/>
    </location>
</feature>
<dbReference type="Pfam" id="PF00367">
    <property type="entry name" value="PTS_EIIB"/>
    <property type="match status" value="1"/>
</dbReference>
<dbReference type="InterPro" id="IPR050890">
    <property type="entry name" value="PTS_EIIA_component"/>
</dbReference>
<keyword evidence="6" id="KW-0598">Phosphotransferase system</keyword>
<protein>
    <submittedName>
        <fullName evidence="14">Phosphotransferase system, EIIB</fullName>
    </submittedName>
</protein>
<dbReference type="InterPro" id="IPR001127">
    <property type="entry name" value="PTS_EIIA_1_perm"/>
</dbReference>
<keyword evidence="2" id="KW-0813">Transport</keyword>
<dbReference type="GO" id="GO:0016301">
    <property type="term" value="F:kinase activity"/>
    <property type="evidence" value="ECO:0007669"/>
    <property type="project" value="UniProtKB-KW"/>
</dbReference>
<dbReference type="InterPro" id="IPR011055">
    <property type="entry name" value="Dup_hybrid_motif"/>
</dbReference>
<name>A0A449A2A2_9BACT</name>
<dbReference type="Proteomes" id="UP000290568">
    <property type="component" value="Chromosome"/>
</dbReference>
<dbReference type="EMBL" id="LR214950">
    <property type="protein sequence ID" value="VEU58362.1"/>
    <property type="molecule type" value="Genomic_DNA"/>
</dbReference>
<evidence type="ECO:0000256" key="9">
    <source>
        <dbReference type="ARBA" id="ARBA00022989"/>
    </source>
</evidence>
<keyword evidence="4" id="KW-0762">Sugar transport</keyword>
<dbReference type="PANTHER" id="PTHR45008">
    <property type="entry name" value="PTS SYSTEM GLUCOSE-SPECIFIC EIIA COMPONENT"/>
    <property type="match status" value="1"/>
</dbReference>
<evidence type="ECO:0000256" key="2">
    <source>
        <dbReference type="ARBA" id="ARBA00022448"/>
    </source>
</evidence>
<reference evidence="14 15" key="1">
    <citation type="submission" date="2019-01" db="EMBL/GenBank/DDBJ databases">
        <authorList>
            <consortium name="Pathogen Informatics"/>
        </authorList>
    </citation>
    <scope>NUCLEOTIDE SEQUENCE [LARGE SCALE GENOMIC DNA]</scope>
    <source>
        <strain evidence="14 15">NCTC10183</strain>
    </source>
</reference>
<evidence type="ECO:0000256" key="10">
    <source>
        <dbReference type="ARBA" id="ARBA00023136"/>
    </source>
</evidence>
<evidence type="ECO:0000259" key="13">
    <source>
        <dbReference type="PROSITE" id="PS51098"/>
    </source>
</evidence>
<feature type="domain" description="PTS EIIB type-1" evidence="13">
    <location>
        <begin position="17"/>
        <end position="100"/>
    </location>
</feature>
<dbReference type="SUPFAM" id="SSF55604">
    <property type="entry name" value="Glucose permease domain IIB"/>
    <property type="match status" value="1"/>
</dbReference>
<keyword evidence="15" id="KW-1185">Reference proteome</keyword>
<dbReference type="AlphaFoldDB" id="A0A449A2A2"/>
<dbReference type="Gene3D" id="3.30.1360.60">
    <property type="entry name" value="Glucose permease domain IIB"/>
    <property type="match status" value="1"/>
</dbReference>
<evidence type="ECO:0000256" key="8">
    <source>
        <dbReference type="ARBA" id="ARBA00022777"/>
    </source>
</evidence>
<organism evidence="14 15">
    <name type="scientific">Mycoplasmopsis gallinacea</name>
    <dbReference type="NCBI Taxonomy" id="29556"/>
    <lineage>
        <taxon>Bacteria</taxon>
        <taxon>Bacillati</taxon>
        <taxon>Mycoplasmatota</taxon>
        <taxon>Mycoplasmoidales</taxon>
        <taxon>Metamycoplasmataceae</taxon>
        <taxon>Mycoplasmopsis</taxon>
    </lineage>
</organism>
<dbReference type="Gene3D" id="2.70.70.10">
    <property type="entry name" value="Glucose Permease (Domain IIA)"/>
    <property type="match status" value="1"/>
</dbReference>
<proteinExistence type="predicted"/>
<gene>
    <name evidence="14" type="primary">MCYN0757</name>
    <name evidence="14" type="ORF">NCTC10183_00120</name>
</gene>
<keyword evidence="9" id="KW-1133">Transmembrane helix</keyword>
<evidence type="ECO:0000256" key="7">
    <source>
        <dbReference type="ARBA" id="ARBA00022692"/>
    </source>
</evidence>
<accession>A0A449A2A2</accession>
<evidence type="ECO:0000259" key="12">
    <source>
        <dbReference type="PROSITE" id="PS51093"/>
    </source>
</evidence>
<dbReference type="GO" id="GO:0009401">
    <property type="term" value="P:phosphoenolpyruvate-dependent sugar phosphotransferase system"/>
    <property type="evidence" value="ECO:0007669"/>
    <property type="project" value="UniProtKB-KW"/>
</dbReference>
<evidence type="ECO:0000256" key="5">
    <source>
        <dbReference type="ARBA" id="ARBA00022679"/>
    </source>
</evidence>
<dbReference type="InterPro" id="IPR036878">
    <property type="entry name" value="Glu_permease_IIB"/>
</dbReference>
<dbReference type="GO" id="GO:0005737">
    <property type="term" value="C:cytoplasm"/>
    <property type="evidence" value="ECO:0007669"/>
    <property type="project" value="UniProtKB-SubCell"/>
</dbReference>
<evidence type="ECO:0000256" key="1">
    <source>
        <dbReference type="ARBA" id="ARBA00004496"/>
    </source>
</evidence>
<keyword evidence="7" id="KW-0812">Transmembrane</keyword>
<dbReference type="SUPFAM" id="SSF51261">
    <property type="entry name" value="Duplicated hybrid motif"/>
    <property type="match status" value="1"/>
</dbReference>
<keyword evidence="3" id="KW-1003">Cell membrane</keyword>
<evidence type="ECO:0000256" key="3">
    <source>
        <dbReference type="ARBA" id="ARBA00022475"/>
    </source>
</evidence>
<keyword evidence="8" id="KW-0418">Kinase</keyword>
<dbReference type="PANTHER" id="PTHR45008:SF1">
    <property type="entry name" value="PTS SYSTEM GLUCOSE-SPECIFIC EIIA COMPONENT"/>
    <property type="match status" value="1"/>
</dbReference>
<dbReference type="InterPro" id="IPR001996">
    <property type="entry name" value="PTS_IIB_1"/>
</dbReference>
<dbReference type="RefSeq" id="WP_129620044.1">
    <property type="nucleotide sequence ID" value="NZ_LR214950.1"/>
</dbReference>
<evidence type="ECO:0000256" key="11">
    <source>
        <dbReference type="PROSITE-ProRule" id="PRU00421"/>
    </source>
</evidence>
<dbReference type="Pfam" id="PF00358">
    <property type="entry name" value="PTS_EIIA_1"/>
    <property type="match status" value="1"/>
</dbReference>
<dbReference type="OrthoDB" id="92465at2"/>
<dbReference type="PROSITE" id="PS51098">
    <property type="entry name" value="PTS_EIIB_TYPE_1"/>
    <property type="match status" value="1"/>
</dbReference>
<keyword evidence="5 14" id="KW-0808">Transferase</keyword>
<evidence type="ECO:0000256" key="6">
    <source>
        <dbReference type="ARBA" id="ARBA00022683"/>
    </source>
</evidence>
<dbReference type="PROSITE" id="PS51093">
    <property type="entry name" value="PTS_EIIA_TYPE_1"/>
    <property type="match status" value="1"/>
</dbReference>
<evidence type="ECO:0000256" key="4">
    <source>
        <dbReference type="ARBA" id="ARBA00022597"/>
    </source>
</evidence>
<sequence>MEFFKKLFCRKNKVEVPANVRKLIDALGGINNVLAYNNCVSRLRYDVKDMSLINKDELINLGFKYVIYFEGQNHVQIVYGVGVEEFNKLVKDSVPTLKAEYEKEMKKNRHQKIAQVVEQSKKEEEEAEIPNLRRVKAPTSGKVITLKELNDGVFSEGMVGEGAAIIMEGEDVNGFINIVAPFDGTITMLPANKNQFILKGDFGAEIVVLIGLDSYKLNGIGFEDALPLNSKVLAGEKIMSVNLRKMREENLDTHLIVAATGDSQYKKLKDLRPEASISHTFMKLEKI</sequence>
<evidence type="ECO:0000313" key="14">
    <source>
        <dbReference type="EMBL" id="VEU58362.1"/>
    </source>
</evidence>
<keyword evidence="10" id="KW-0472">Membrane</keyword>
<feature type="active site" description="Phosphocysteine intermediate; for EIIB activity" evidence="11">
    <location>
        <position position="39"/>
    </location>
</feature>
<dbReference type="GO" id="GO:0008982">
    <property type="term" value="F:protein-N(PI)-phosphohistidine-sugar phosphotransferase activity"/>
    <property type="evidence" value="ECO:0007669"/>
    <property type="project" value="InterPro"/>
</dbReference>